<dbReference type="InterPro" id="IPR015633">
    <property type="entry name" value="E2F"/>
</dbReference>
<evidence type="ECO:0000256" key="2">
    <source>
        <dbReference type="ARBA" id="ARBA00010940"/>
    </source>
</evidence>
<evidence type="ECO:0000256" key="5">
    <source>
        <dbReference type="ARBA" id="ARBA00023163"/>
    </source>
</evidence>
<dbReference type="PANTHER" id="PTHR12081:SF18">
    <property type="entry name" value="TRANSCRIPTION FACTOR E2F2-RELATED"/>
    <property type="match status" value="1"/>
</dbReference>
<dbReference type="CDD" id="cd14660">
    <property type="entry name" value="E2F_DD"/>
    <property type="match status" value="1"/>
</dbReference>
<dbReference type="InterPro" id="IPR032198">
    <property type="entry name" value="E2F_CC-MB"/>
</dbReference>
<dbReference type="GO" id="GO:0090575">
    <property type="term" value="C:RNA polymerase II transcription regulator complex"/>
    <property type="evidence" value="ECO:0007669"/>
    <property type="project" value="TreeGrafter"/>
</dbReference>
<dbReference type="InterPro" id="IPR037241">
    <property type="entry name" value="E2F-DP_heterodim"/>
</dbReference>
<evidence type="ECO:0000313" key="9">
    <source>
        <dbReference type="Ensembl" id="ENSSORP00005031814.1"/>
    </source>
</evidence>
<dbReference type="RefSeq" id="XP_029987146.1">
    <property type="nucleotide sequence ID" value="XM_030131286.1"/>
</dbReference>
<dbReference type="AlphaFoldDB" id="A0A673AR71"/>
<dbReference type="GO" id="GO:0000981">
    <property type="term" value="F:DNA-binding transcription factor activity, RNA polymerase II-specific"/>
    <property type="evidence" value="ECO:0007669"/>
    <property type="project" value="TreeGrafter"/>
</dbReference>
<evidence type="ECO:0000256" key="4">
    <source>
        <dbReference type="ARBA" id="ARBA00023125"/>
    </source>
</evidence>
<dbReference type="InterPro" id="IPR003316">
    <property type="entry name" value="E2F_WHTH_DNA-bd_dom"/>
</dbReference>
<evidence type="ECO:0000259" key="8">
    <source>
        <dbReference type="SMART" id="SM01372"/>
    </source>
</evidence>
<dbReference type="InParanoid" id="A0A673AR71"/>
<dbReference type="InterPro" id="IPR036390">
    <property type="entry name" value="WH_DNA-bd_sf"/>
</dbReference>
<keyword evidence="4 7" id="KW-0238">DNA-binding</keyword>
<proteinExistence type="inferred from homology"/>
<dbReference type="GO" id="GO:0000978">
    <property type="term" value="F:RNA polymerase II cis-regulatory region sequence-specific DNA binding"/>
    <property type="evidence" value="ECO:0007669"/>
    <property type="project" value="InterPro"/>
</dbReference>
<dbReference type="OrthoDB" id="1743261at2759"/>
<gene>
    <name evidence="9" type="primary">LOC115417259</name>
</gene>
<dbReference type="Pfam" id="PF02319">
    <property type="entry name" value="WHD_E2F_TDP"/>
    <property type="match status" value="1"/>
</dbReference>
<reference evidence="9" key="3">
    <citation type="submission" date="2025-09" db="UniProtKB">
        <authorList>
            <consortium name="Ensembl"/>
        </authorList>
    </citation>
    <scope>IDENTIFICATION</scope>
</reference>
<reference evidence="9" key="1">
    <citation type="submission" date="2019-06" db="EMBL/GenBank/DDBJ databases">
        <authorList>
            <consortium name="Wellcome Sanger Institute Data Sharing"/>
        </authorList>
    </citation>
    <scope>NUCLEOTIDE SEQUENCE [LARGE SCALE GENOMIC DNA]</scope>
</reference>
<evidence type="ECO:0000256" key="7">
    <source>
        <dbReference type="RuleBase" id="RU003796"/>
    </source>
</evidence>
<comment type="subcellular location">
    <subcellularLocation>
        <location evidence="1 7">Nucleus</location>
    </subcellularLocation>
</comment>
<dbReference type="PANTHER" id="PTHR12081">
    <property type="entry name" value="TRANSCRIPTION FACTOR E2F"/>
    <property type="match status" value="1"/>
</dbReference>
<comment type="similarity">
    <text evidence="2 7">Belongs to the E2F/DP family.</text>
</comment>
<dbReference type="FunFam" id="1.10.10.10:FF:000458">
    <property type="entry name" value="E2F-like (Mammalian transcription factor)"/>
    <property type="match status" value="1"/>
</dbReference>
<dbReference type="Pfam" id="PF16421">
    <property type="entry name" value="E2F_CC-MB"/>
    <property type="match status" value="1"/>
</dbReference>
<dbReference type="GeneID" id="115417259"/>
<feature type="domain" description="E2F/DP family winged-helix DNA-binding" evidence="8">
    <location>
        <begin position="25"/>
        <end position="91"/>
    </location>
</feature>
<dbReference type="GO" id="GO:0046983">
    <property type="term" value="F:protein dimerization activity"/>
    <property type="evidence" value="ECO:0007669"/>
    <property type="project" value="InterPro"/>
</dbReference>
<keyword evidence="10" id="KW-1185">Reference proteome</keyword>
<protein>
    <submittedName>
        <fullName evidence="9">Transcription factor E2F5-like</fullName>
    </submittedName>
</protein>
<dbReference type="Ensembl" id="ENSSORT00005032698.1">
    <property type="protein sequence ID" value="ENSSORP00005031814.1"/>
    <property type="gene ID" value="ENSSORG00005015136.1"/>
</dbReference>
<keyword evidence="3 7" id="KW-0805">Transcription regulation</keyword>
<dbReference type="Proteomes" id="UP000472271">
    <property type="component" value="Chromosome 3"/>
</dbReference>
<dbReference type="Gene3D" id="1.10.10.10">
    <property type="entry name" value="Winged helix-like DNA-binding domain superfamily/Winged helix DNA-binding domain"/>
    <property type="match status" value="1"/>
</dbReference>
<dbReference type="SUPFAM" id="SSF144074">
    <property type="entry name" value="E2F-DP heterodimerization region"/>
    <property type="match status" value="1"/>
</dbReference>
<evidence type="ECO:0000256" key="6">
    <source>
        <dbReference type="ARBA" id="ARBA00023242"/>
    </source>
</evidence>
<dbReference type="InterPro" id="IPR036388">
    <property type="entry name" value="WH-like_DNA-bd_sf"/>
</dbReference>
<accession>A0A673AR71</accession>
<dbReference type="Gene3D" id="6.10.250.540">
    <property type="match status" value="1"/>
</dbReference>
<name>A0A673AR71_9TELE</name>
<evidence type="ECO:0000256" key="3">
    <source>
        <dbReference type="ARBA" id="ARBA00023015"/>
    </source>
</evidence>
<dbReference type="RefSeq" id="XP_029987145.1">
    <property type="nucleotide sequence ID" value="XM_030131285.1"/>
</dbReference>
<reference evidence="9" key="2">
    <citation type="submission" date="2025-08" db="UniProtKB">
        <authorList>
            <consortium name="Ensembl"/>
        </authorList>
    </citation>
    <scope>IDENTIFICATION</scope>
</reference>
<dbReference type="SMART" id="SM01372">
    <property type="entry name" value="E2F_TDP"/>
    <property type="match status" value="1"/>
</dbReference>
<keyword evidence="5 7" id="KW-0804">Transcription</keyword>
<evidence type="ECO:0000256" key="1">
    <source>
        <dbReference type="ARBA" id="ARBA00004123"/>
    </source>
</evidence>
<dbReference type="RefSeq" id="XP_029987144.1">
    <property type="nucleotide sequence ID" value="XM_030131284.1"/>
</dbReference>
<keyword evidence="6 7" id="KW-0539">Nucleus</keyword>
<dbReference type="SUPFAM" id="SSF46785">
    <property type="entry name" value="Winged helix' DNA-binding domain"/>
    <property type="match status" value="1"/>
</dbReference>
<organism evidence="9 10">
    <name type="scientific">Sphaeramia orbicularis</name>
    <name type="common">orbiculate cardinalfish</name>
    <dbReference type="NCBI Taxonomy" id="375764"/>
    <lineage>
        <taxon>Eukaryota</taxon>
        <taxon>Metazoa</taxon>
        <taxon>Chordata</taxon>
        <taxon>Craniata</taxon>
        <taxon>Vertebrata</taxon>
        <taxon>Euteleostomi</taxon>
        <taxon>Actinopterygii</taxon>
        <taxon>Neopterygii</taxon>
        <taxon>Teleostei</taxon>
        <taxon>Neoteleostei</taxon>
        <taxon>Acanthomorphata</taxon>
        <taxon>Gobiaria</taxon>
        <taxon>Kurtiformes</taxon>
        <taxon>Apogonoidei</taxon>
        <taxon>Apogonidae</taxon>
        <taxon>Apogoninae</taxon>
        <taxon>Sphaeramia</taxon>
    </lineage>
</organism>
<evidence type="ECO:0000313" key="10">
    <source>
        <dbReference type="Proteomes" id="UP000472271"/>
    </source>
</evidence>
<sequence length="347" mass="38384">MDPEGSPQSPEAEAEMIDQNPKYHRCLRSLRMLAVKFVELLKASEGGELDLKDAVRILAVNQKRRIYDITNVLEGVGLIVKLSTSTVKWRGSLTGDSECERVMKLQSELEDLRRQEAVLDQYTTWVKNSIKYTVEDSDALLYVTHEDICNCFSGHTVLAVQPPHGTQLDVPIPKAVQNSPTKYQIHMKSINGPIDIVLLNKCSDSSAPLVLPVPPPEEILQRAMIATLVANSAETETSTTPCLPSVNTVHGTKSEPTTLRSLQSSLFNGAKSNRPDVAGLQDLSKHLRDLLDPTKGIKKVQIFTELASEVFSPLLRLSPTPTEHDHPCNMEENEGLRGSFDIPMLNV</sequence>